<dbReference type="AlphaFoldDB" id="A0A553NQZ0"/>
<evidence type="ECO:0000313" key="1">
    <source>
        <dbReference type="EMBL" id="TRY67851.1"/>
    </source>
</evidence>
<protein>
    <recommendedName>
        <fullName evidence="3">Talin central domain-containing protein</fullName>
    </recommendedName>
</protein>
<accession>A0A553NQZ0</accession>
<evidence type="ECO:0000313" key="2">
    <source>
        <dbReference type="Proteomes" id="UP000318571"/>
    </source>
</evidence>
<evidence type="ECO:0008006" key="3">
    <source>
        <dbReference type="Google" id="ProtNLM"/>
    </source>
</evidence>
<dbReference type="EMBL" id="VCGU01000011">
    <property type="protein sequence ID" value="TRY67851.1"/>
    <property type="molecule type" value="Genomic_DNA"/>
</dbReference>
<proteinExistence type="predicted"/>
<comment type="caution">
    <text evidence="1">The sequence shown here is derived from an EMBL/GenBank/DDBJ whole genome shotgun (WGS) entry which is preliminary data.</text>
</comment>
<reference evidence="1 2" key="1">
    <citation type="journal article" date="2018" name="Nat. Ecol. Evol.">
        <title>Genomic signatures of mitonuclear coevolution across populations of Tigriopus californicus.</title>
        <authorList>
            <person name="Barreto F.S."/>
            <person name="Watson E.T."/>
            <person name="Lima T.G."/>
            <person name="Willett C.S."/>
            <person name="Edmands S."/>
            <person name="Li W."/>
            <person name="Burton R.S."/>
        </authorList>
    </citation>
    <scope>NUCLEOTIDE SEQUENCE [LARGE SCALE GENOMIC DNA]</scope>
    <source>
        <strain evidence="1 2">San Diego</strain>
    </source>
</reference>
<gene>
    <name evidence="1" type="ORF">TCAL_14668</name>
</gene>
<sequence>MDAVAEADCEAAAKAVLNIAELTANPDAPRRRERALDAAACARAAAVAARKIADASPTSQAQRRARIAENCANAAELQASLL</sequence>
<dbReference type="Proteomes" id="UP000318571">
    <property type="component" value="Chromosome 4"/>
</dbReference>
<name>A0A553NQZ0_TIGCA</name>
<organism evidence="1 2">
    <name type="scientific">Tigriopus californicus</name>
    <name type="common">Marine copepod</name>
    <dbReference type="NCBI Taxonomy" id="6832"/>
    <lineage>
        <taxon>Eukaryota</taxon>
        <taxon>Metazoa</taxon>
        <taxon>Ecdysozoa</taxon>
        <taxon>Arthropoda</taxon>
        <taxon>Crustacea</taxon>
        <taxon>Multicrustacea</taxon>
        <taxon>Hexanauplia</taxon>
        <taxon>Copepoda</taxon>
        <taxon>Harpacticoida</taxon>
        <taxon>Harpacticidae</taxon>
        <taxon>Tigriopus</taxon>
    </lineage>
</organism>
<keyword evidence="2" id="KW-1185">Reference proteome</keyword>